<keyword evidence="5" id="KW-0067">ATP-binding</keyword>
<gene>
    <name evidence="7" type="ORF">PXK24_18030</name>
</gene>
<dbReference type="SUPFAM" id="SSF53613">
    <property type="entry name" value="Ribokinase-like"/>
    <property type="match status" value="1"/>
</dbReference>
<dbReference type="InterPro" id="IPR011611">
    <property type="entry name" value="PfkB_dom"/>
</dbReference>
<keyword evidence="3" id="KW-0547">Nucleotide-binding</keyword>
<dbReference type="Proteomes" id="UP001218364">
    <property type="component" value="Unassembled WGS sequence"/>
</dbReference>
<evidence type="ECO:0000256" key="1">
    <source>
        <dbReference type="ARBA" id="ARBA00010688"/>
    </source>
</evidence>
<evidence type="ECO:0000259" key="6">
    <source>
        <dbReference type="Pfam" id="PF00294"/>
    </source>
</evidence>
<reference evidence="7 8" key="1">
    <citation type="submission" date="2023-02" db="EMBL/GenBank/DDBJ databases">
        <title>Population genomics of bacteria associated with diatom.</title>
        <authorList>
            <person name="Xie J."/>
            <person name="Wang H."/>
        </authorList>
    </citation>
    <scope>NUCLEOTIDE SEQUENCE [LARGE SCALE GENOMIC DNA]</scope>
    <source>
        <strain evidence="7 8">PT47_8</strain>
    </source>
</reference>
<keyword evidence="4 7" id="KW-0418">Kinase</keyword>
<feature type="domain" description="Carbohydrate kinase PfkB" evidence="6">
    <location>
        <begin position="23"/>
        <end position="294"/>
    </location>
</feature>
<dbReference type="InterPro" id="IPR050306">
    <property type="entry name" value="PfkB_Carbo_kinase"/>
</dbReference>
<evidence type="ECO:0000256" key="5">
    <source>
        <dbReference type="ARBA" id="ARBA00022840"/>
    </source>
</evidence>
<protein>
    <submittedName>
        <fullName evidence="7">Sugar kinase</fullName>
    </submittedName>
</protein>
<keyword evidence="2" id="KW-0808">Transferase</keyword>
<organism evidence="7 8">
    <name type="scientific">Phaeobacter gallaeciensis</name>
    <dbReference type="NCBI Taxonomy" id="60890"/>
    <lineage>
        <taxon>Bacteria</taxon>
        <taxon>Pseudomonadati</taxon>
        <taxon>Pseudomonadota</taxon>
        <taxon>Alphaproteobacteria</taxon>
        <taxon>Rhodobacterales</taxon>
        <taxon>Roseobacteraceae</taxon>
        <taxon>Phaeobacter</taxon>
    </lineage>
</organism>
<evidence type="ECO:0000313" key="8">
    <source>
        <dbReference type="Proteomes" id="UP001218364"/>
    </source>
</evidence>
<dbReference type="PANTHER" id="PTHR43085">
    <property type="entry name" value="HEXOKINASE FAMILY MEMBER"/>
    <property type="match status" value="1"/>
</dbReference>
<name>A0ABD4XDS7_9RHOB</name>
<dbReference type="InterPro" id="IPR002139">
    <property type="entry name" value="Ribo/fructo_kinase"/>
</dbReference>
<comment type="similarity">
    <text evidence="1">Belongs to the carbohydrate kinase PfkB family.</text>
</comment>
<dbReference type="EMBL" id="JARCJK010000011">
    <property type="protein sequence ID" value="MDE4167599.1"/>
    <property type="molecule type" value="Genomic_DNA"/>
</dbReference>
<comment type="caution">
    <text evidence="7">The sequence shown here is derived from an EMBL/GenBank/DDBJ whole genome shotgun (WGS) entry which is preliminary data.</text>
</comment>
<dbReference type="AlphaFoldDB" id="A0ABD4XDS7"/>
<evidence type="ECO:0000313" key="7">
    <source>
        <dbReference type="EMBL" id="MDE4167599.1"/>
    </source>
</evidence>
<dbReference type="GO" id="GO:0016301">
    <property type="term" value="F:kinase activity"/>
    <property type="evidence" value="ECO:0007669"/>
    <property type="project" value="UniProtKB-KW"/>
</dbReference>
<evidence type="ECO:0000256" key="2">
    <source>
        <dbReference type="ARBA" id="ARBA00022679"/>
    </source>
</evidence>
<dbReference type="PANTHER" id="PTHR43085:SF1">
    <property type="entry name" value="PSEUDOURIDINE KINASE-RELATED"/>
    <property type="match status" value="1"/>
</dbReference>
<dbReference type="InterPro" id="IPR029056">
    <property type="entry name" value="Ribokinase-like"/>
</dbReference>
<dbReference type="PRINTS" id="PR00990">
    <property type="entry name" value="RIBOKINASE"/>
</dbReference>
<evidence type="ECO:0000256" key="4">
    <source>
        <dbReference type="ARBA" id="ARBA00022777"/>
    </source>
</evidence>
<dbReference type="CDD" id="cd01166">
    <property type="entry name" value="KdgK"/>
    <property type="match status" value="1"/>
</dbReference>
<dbReference type="RefSeq" id="WP_274840046.1">
    <property type="nucleotide sequence ID" value="NZ_JARCJF010000011.1"/>
</dbReference>
<dbReference type="Pfam" id="PF00294">
    <property type="entry name" value="PfkB"/>
    <property type="match status" value="1"/>
</dbReference>
<dbReference type="Gene3D" id="3.40.1190.20">
    <property type="match status" value="1"/>
</dbReference>
<evidence type="ECO:0000256" key="3">
    <source>
        <dbReference type="ARBA" id="ARBA00022741"/>
    </source>
</evidence>
<accession>A0ABD4XDS7</accession>
<dbReference type="GO" id="GO:0005524">
    <property type="term" value="F:ATP binding"/>
    <property type="evidence" value="ECO:0007669"/>
    <property type="project" value="UniProtKB-KW"/>
</dbReference>
<sequence>MISGRLLCLGEPLVEFSDAGDGSWRSGIGGDVSNVAIAAARQGADAAMLARLGDDAFGAMIRQVWDDEGVDHRHVAAVAGAETGLYFITYRNGAHHFEYRRANSAAAQMQPQDLPEEAFAGAGALHLSGISQAISASAHAAADRAVALARQSGVKISYDPNLRLKLWPLERARAAAEATIAQADIVLPGYEDARQLTGLDRPEDILSHYRGLGAGLVAMTMGGQGVLVSFDQEVQHFSAPKVQEVDASGAGDCFDGAFLAQVLQGRGVPEAAQYATAAAALSVTRYGAALSVPTAQEVKAAFPDHVVPGCRA</sequence>
<proteinExistence type="inferred from homology"/>